<keyword evidence="3" id="KW-1185">Reference proteome</keyword>
<evidence type="ECO:0000313" key="2">
    <source>
        <dbReference type="EMBL" id="GFY19894.1"/>
    </source>
</evidence>
<protein>
    <submittedName>
        <fullName evidence="2">Transposable element Tcb1 transposase</fullName>
    </submittedName>
</protein>
<proteinExistence type="predicted"/>
<accession>A0A8X6VN83</accession>
<reference evidence="2" key="1">
    <citation type="submission" date="2020-08" db="EMBL/GenBank/DDBJ databases">
        <title>Multicomponent nature underlies the extraordinary mechanical properties of spider dragline silk.</title>
        <authorList>
            <person name="Kono N."/>
            <person name="Nakamura H."/>
            <person name="Mori M."/>
            <person name="Yoshida Y."/>
            <person name="Ohtoshi R."/>
            <person name="Malay A.D."/>
            <person name="Moran D.A.P."/>
            <person name="Tomita M."/>
            <person name="Numata K."/>
            <person name="Arakawa K."/>
        </authorList>
    </citation>
    <scope>NUCLEOTIDE SEQUENCE</scope>
</reference>
<sequence>MRKCDRSMQEGTTKRRGRSHPPQCTTSWEGRQVVCMKVTDRSVTSRTVAQQFEYVTHHSVSARTIRSESGPFESGHWRREDAEQLDNVRPHITRIVQRFFVNHQIELLPWLACFSDLSPIENMWSMVAQRLTPIKPPAAIQDQIWQRVEASSSAVPQAHIQSLFEAMRMRVAAVISKNAGYSDF</sequence>
<evidence type="ECO:0000256" key="1">
    <source>
        <dbReference type="SAM" id="MobiDB-lite"/>
    </source>
</evidence>
<dbReference type="AlphaFoldDB" id="A0A8X6VN83"/>
<feature type="region of interest" description="Disordered" evidence="1">
    <location>
        <begin position="1"/>
        <end position="24"/>
    </location>
</feature>
<name>A0A8X6VN83_TRICX</name>
<dbReference type="InterPro" id="IPR036397">
    <property type="entry name" value="RNaseH_sf"/>
</dbReference>
<evidence type="ECO:0000313" key="3">
    <source>
        <dbReference type="Proteomes" id="UP000887159"/>
    </source>
</evidence>
<dbReference type="Proteomes" id="UP000887159">
    <property type="component" value="Unassembled WGS sequence"/>
</dbReference>
<dbReference type="GO" id="GO:0003676">
    <property type="term" value="F:nucleic acid binding"/>
    <property type="evidence" value="ECO:0007669"/>
    <property type="project" value="InterPro"/>
</dbReference>
<dbReference type="Gene3D" id="3.30.420.10">
    <property type="entry name" value="Ribonuclease H-like superfamily/Ribonuclease H"/>
    <property type="match status" value="1"/>
</dbReference>
<organism evidence="2 3">
    <name type="scientific">Trichonephila clavipes</name>
    <name type="common">Golden silk orbweaver</name>
    <name type="synonym">Nephila clavipes</name>
    <dbReference type="NCBI Taxonomy" id="2585209"/>
    <lineage>
        <taxon>Eukaryota</taxon>
        <taxon>Metazoa</taxon>
        <taxon>Ecdysozoa</taxon>
        <taxon>Arthropoda</taxon>
        <taxon>Chelicerata</taxon>
        <taxon>Arachnida</taxon>
        <taxon>Araneae</taxon>
        <taxon>Araneomorphae</taxon>
        <taxon>Entelegynae</taxon>
        <taxon>Araneoidea</taxon>
        <taxon>Nephilidae</taxon>
        <taxon>Trichonephila</taxon>
    </lineage>
</organism>
<comment type="caution">
    <text evidence="2">The sequence shown here is derived from an EMBL/GenBank/DDBJ whole genome shotgun (WGS) entry which is preliminary data.</text>
</comment>
<gene>
    <name evidence="2" type="primary">X975_19738</name>
    <name evidence="2" type="ORF">TNCV_2145871</name>
</gene>
<dbReference type="EMBL" id="BMAU01021354">
    <property type="protein sequence ID" value="GFY19894.1"/>
    <property type="molecule type" value="Genomic_DNA"/>
</dbReference>